<evidence type="ECO:0000313" key="1">
    <source>
        <dbReference type="EMBL" id="RGK66359.1"/>
    </source>
</evidence>
<gene>
    <name evidence="3" type="ORF">DW027_22610</name>
    <name evidence="2" type="ORF">DW075_00245</name>
    <name evidence="1" type="ORF">DXD03_03570</name>
</gene>
<evidence type="ECO:0000313" key="3">
    <source>
        <dbReference type="EMBL" id="RHL33316.1"/>
    </source>
</evidence>
<evidence type="ECO:0000313" key="4">
    <source>
        <dbReference type="Proteomes" id="UP000261210"/>
    </source>
</evidence>
<evidence type="ECO:0000313" key="6">
    <source>
        <dbReference type="Proteomes" id="UP000285503"/>
    </source>
</evidence>
<protein>
    <submittedName>
        <fullName evidence="1">Uncharacterized protein</fullName>
    </submittedName>
</protein>
<dbReference type="EMBL" id="QSQU01000004">
    <property type="protein sequence ID" value="RGK66359.1"/>
    <property type="molecule type" value="Genomic_DNA"/>
</dbReference>
<reference evidence="4 5" key="1">
    <citation type="submission" date="2018-08" db="EMBL/GenBank/DDBJ databases">
        <title>A genome reference for cultivated species of the human gut microbiota.</title>
        <authorList>
            <person name="Zou Y."/>
            <person name="Xue W."/>
            <person name="Luo G."/>
        </authorList>
    </citation>
    <scope>NUCLEOTIDE SEQUENCE [LARGE SCALE GENOMIC DNA]</scope>
    <source>
        <strain evidence="3 5">AF38-2</strain>
        <strain evidence="2 6">AF46-11NS</strain>
        <strain evidence="1 4">TF10-34</strain>
    </source>
</reference>
<organism evidence="1 4">
    <name type="scientific">Bacteroides xylanisolvens</name>
    <dbReference type="NCBI Taxonomy" id="371601"/>
    <lineage>
        <taxon>Bacteria</taxon>
        <taxon>Pseudomonadati</taxon>
        <taxon>Bacteroidota</taxon>
        <taxon>Bacteroidia</taxon>
        <taxon>Bacteroidales</taxon>
        <taxon>Bacteroidaceae</taxon>
        <taxon>Bacteroides</taxon>
    </lineage>
</organism>
<proteinExistence type="predicted"/>
<name>A0A3E4NML1_9BACE</name>
<dbReference type="Proteomes" id="UP000261210">
    <property type="component" value="Unassembled WGS sequence"/>
</dbReference>
<evidence type="ECO:0000313" key="5">
    <source>
        <dbReference type="Proteomes" id="UP000284495"/>
    </source>
</evidence>
<dbReference type="Proteomes" id="UP000285503">
    <property type="component" value="Unassembled WGS sequence"/>
</dbReference>
<accession>A0A3E4NML1</accession>
<comment type="caution">
    <text evidence="1">The sequence shown here is derived from an EMBL/GenBank/DDBJ whole genome shotgun (WGS) entry which is preliminary data.</text>
</comment>
<sequence>MNIKIRQGTDWEDTFQDCGPRTVGAPCRPGAKLPLKPHEEQRFGCANRYHPVPLAATSAGSDTSSKKSLFICSVIQKTNDLKI</sequence>
<evidence type="ECO:0000313" key="2">
    <source>
        <dbReference type="EMBL" id="RHK30011.1"/>
    </source>
</evidence>
<dbReference type="EMBL" id="QRNE01000001">
    <property type="protein sequence ID" value="RHK30011.1"/>
    <property type="molecule type" value="Genomic_DNA"/>
</dbReference>
<dbReference type="Proteomes" id="UP000284495">
    <property type="component" value="Unassembled WGS sequence"/>
</dbReference>
<dbReference type="EMBL" id="QROO01000038">
    <property type="protein sequence ID" value="RHL33316.1"/>
    <property type="molecule type" value="Genomic_DNA"/>
</dbReference>
<dbReference type="AlphaFoldDB" id="A0A3E4NML1"/>